<feature type="transmembrane region" description="Helical" evidence="1">
    <location>
        <begin position="269"/>
        <end position="291"/>
    </location>
</feature>
<accession>A0ABD3PG09</accession>
<proteinExistence type="predicted"/>
<protein>
    <submittedName>
        <fullName evidence="2">Uncharacterized protein</fullName>
    </submittedName>
</protein>
<dbReference type="EMBL" id="JABMIG020000186">
    <property type="protein sequence ID" value="KAL3786879.1"/>
    <property type="molecule type" value="Genomic_DNA"/>
</dbReference>
<evidence type="ECO:0000313" key="2">
    <source>
        <dbReference type="EMBL" id="KAL3786879.1"/>
    </source>
</evidence>
<keyword evidence="3" id="KW-1185">Reference proteome</keyword>
<evidence type="ECO:0000256" key="1">
    <source>
        <dbReference type="SAM" id="Phobius"/>
    </source>
</evidence>
<name>A0ABD3PG09_9STRA</name>
<keyword evidence="1" id="KW-0812">Transmembrane</keyword>
<reference evidence="2 3" key="1">
    <citation type="journal article" date="2020" name="G3 (Bethesda)">
        <title>Improved Reference Genome for Cyclotella cryptica CCMP332, a Model for Cell Wall Morphogenesis, Salinity Adaptation, and Lipid Production in Diatoms (Bacillariophyta).</title>
        <authorList>
            <person name="Roberts W.R."/>
            <person name="Downey K.M."/>
            <person name="Ruck E.C."/>
            <person name="Traller J.C."/>
            <person name="Alverson A.J."/>
        </authorList>
    </citation>
    <scope>NUCLEOTIDE SEQUENCE [LARGE SCALE GENOMIC DNA]</scope>
    <source>
        <strain evidence="2 3">CCMP332</strain>
    </source>
</reference>
<keyword evidence="1" id="KW-1133">Transmembrane helix</keyword>
<keyword evidence="1" id="KW-0472">Membrane</keyword>
<sequence length="347" mass="39713">MSADIPLLALPAGSILQFLCLTLPLLGVYLYFLSLAITRPSIADSKSDAYLDDRIRLTDILYTYLATLVLFASLIVYLFWFVNKRRKLSKRYDSEAIVVLGNVEFREIYEGDNYFSTCLEWMANCFRRNDYGYVIYDLSRVASHPACNLEERKAAQLAGTIKKKVRVYYRYPREQVSIMVLPNHPYSGQPKIDLEADWASFSEHVGYPDEDEGAYGEKVNLPRTLSRDRSLGVIIIAVFWVSFLFFASLYICFQIGVIEDYYVDESAQWAWIVFATGCVLIPLVAFGGNFIRWKLYERWILNSGRKVDVLKSGVSPIKYEQSASTLLGRGSVDEYAETTSPRYVQMA</sequence>
<dbReference type="Proteomes" id="UP001516023">
    <property type="component" value="Unassembled WGS sequence"/>
</dbReference>
<dbReference type="AlphaFoldDB" id="A0ABD3PG09"/>
<feature type="transmembrane region" description="Helical" evidence="1">
    <location>
        <begin position="7"/>
        <end position="32"/>
    </location>
</feature>
<feature type="transmembrane region" description="Helical" evidence="1">
    <location>
        <begin position="61"/>
        <end position="82"/>
    </location>
</feature>
<comment type="caution">
    <text evidence="2">The sequence shown here is derived from an EMBL/GenBank/DDBJ whole genome shotgun (WGS) entry which is preliminary data.</text>
</comment>
<gene>
    <name evidence="2" type="ORF">HJC23_013800</name>
</gene>
<organism evidence="2 3">
    <name type="scientific">Cyclotella cryptica</name>
    <dbReference type="NCBI Taxonomy" id="29204"/>
    <lineage>
        <taxon>Eukaryota</taxon>
        <taxon>Sar</taxon>
        <taxon>Stramenopiles</taxon>
        <taxon>Ochrophyta</taxon>
        <taxon>Bacillariophyta</taxon>
        <taxon>Coscinodiscophyceae</taxon>
        <taxon>Thalassiosirophycidae</taxon>
        <taxon>Stephanodiscales</taxon>
        <taxon>Stephanodiscaceae</taxon>
        <taxon>Cyclotella</taxon>
    </lineage>
</organism>
<evidence type="ECO:0000313" key="3">
    <source>
        <dbReference type="Proteomes" id="UP001516023"/>
    </source>
</evidence>
<feature type="transmembrane region" description="Helical" evidence="1">
    <location>
        <begin position="231"/>
        <end position="257"/>
    </location>
</feature>